<proteinExistence type="predicted"/>
<keyword evidence="2" id="KW-0723">Serine/threonine-protein kinase</keyword>
<keyword evidence="7" id="KW-0325">Glycoprotein</keyword>
<keyword evidence="13" id="KW-1185">Reference proteome</keyword>
<dbReference type="GO" id="GO:0004674">
    <property type="term" value="F:protein serine/threonine kinase activity"/>
    <property type="evidence" value="ECO:0007669"/>
    <property type="project" value="UniProtKB-KW"/>
</dbReference>
<feature type="binding site" evidence="8">
    <location>
        <position position="298"/>
    </location>
    <ligand>
        <name>ATP</name>
        <dbReference type="ChEBI" id="CHEBI:30616"/>
    </ligand>
</feature>
<evidence type="ECO:0000256" key="9">
    <source>
        <dbReference type="SAM" id="Phobius"/>
    </source>
</evidence>
<keyword evidence="8" id="KW-0547">Nucleotide-binding</keyword>
<keyword evidence="4 10" id="KW-0732">Signal</keyword>
<dbReference type="Pfam" id="PF07714">
    <property type="entry name" value="PK_Tyr_Ser-Thr"/>
    <property type="match status" value="1"/>
</dbReference>
<protein>
    <recommendedName>
        <fullName evidence="11">Protein kinase domain-containing protein</fullName>
    </recommendedName>
</protein>
<dbReference type="InterPro" id="IPR045874">
    <property type="entry name" value="LRK10/LRL21-25-like"/>
</dbReference>
<dbReference type="AlphaFoldDB" id="A0A8T1QPP8"/>
<feature type="chain" id="PRO_5035851775" description="Protein kinase domain-containing protein" evidence="10">
    <location>
        <begin position="20"/>
        <end position="341"/>
    </location>
</feature>
<name>A0A8T1QPP8_CARIL</name>
<keyword evidence="3 9" id="KW-0812">Transmembrane</keyword>
<evidence type="ECO:0000256" key="8">
    <source>
        <dbReference type="PROSITE-ProRule" id="PRU10141"/>
    </source>
</evidence>
<dbReference type="PROSITE" id="PS00107">
    <property type="entry name" value="PROTEIN_KINASE_ATP"/>
    <property type="match status" value="1"/>
</dbReference>
<evidence type="ECO:0000256" key="3">
    <source>
        <dbReference type="ARBA" id="ARBA00022692"/>
    </source>
</evidence>
<dbReference type="PANTHER" id="PTHR27009">
    <property type="entry name" value="RUST RESISTANCE KINASE LR10-RELATED"/>
    <property type="match status" value="1"/>
</dbReference>
<dbReference type="PROSITE" id="PS50011">
    <property type="entry name" value="PROTEIN_KINASE_DOM"/>
    <property type="match status" value="1"/>
</dbReference>
<evidence type="ECO:0000256" key="5">
    <source>
        <dbReference type="ARBA" id="ARBA00022989"/>
    </source>
</evidence>
<dbReference type="GO" id="GO:0005524">
    <property type="term" value="F:ATP binding"/>
    <property type="evidence" value="ECO:0007669"/>
    <property type="project" value="UniProtKB-UniRule"/>
</dbReference>
<feature type="domain" description="Protein kinase" evidence="11">
    <location>
        <begin position="270"/>
        <end position="341"/>
    </location>
</feature>
<organism evidence="12 13">
    <name type="scientific">Carya illinoinensis</name>
    <name type="common">Pecan</name>
    <dbReference type="NCBI Taxonomy" id="32201"/>
    <lineage>
        <taxon>Eukaryota</taxon>
        <taxon>Viridiplantae</taxon>
        <taxon>Streptophyta</taxon>
        <taxon>Embryophyta</taxon>
        <taxon>Tracheophyta</taxon>
        <taxon>Spermatophyta</taxon>
        <taxon>Magnoliopsida</taxon>
        <taxon>eudicotyledons</taxon>
        <taxon>Gunneridae</taxon>
        <taxon>Pentapetalae</taxon>
        <taxon>rosids</taxon>
        <taxon>fabids</taxon>
        <taxon>Fagales</taxon>
        <taxon>Juglandaceae</taxon>
        <taxon>Carya</taxon>
    </lineage>
</organism>
<keyword evidence="6 9" id="KW-0472">Membrane</keyword>
<comment type="caution">
    <text evidence="12">The sequence shown here is derived from an EMBL/GenBank/DDBJ whole genome shotgun (WGS) entry which is preliminary data.</text>
</comment>
<accession>A0A8T1QPP8</accession>
<dbReference type="Proteomes" id="UP000811609">
    <property type="component" value="Chromosome 5"/>
</dbReference>
<dbReference type="InterPro" id="IPR000719">
    <property type="entry name" value="Prot_kinase_dom"/>
</dbReference>
<evidence type="ECO:0000256" key="7">
    <source>
        <dbReference type="ARBA" id="ARBA00023180"/>
    </source>
</evidence>
<evidence type="ECO:0000256" key="10">
    <source>
        <dbReference type="SAM" id="SignalP"/>
    </source>
</evidence>
<dbReference type="InterPro" id="IPR017441">
    <property type="entry name" value="Protein_kinase_ATP_BS"/>
</dbReference>
<comment type="subcellular location">
    <subcellularLocation>
        <location evidence="1">Membrane</location>
        <topology evidence="1">Single-pass type I membrane protein</topology>
    </subcellularLocation>
</comment>
<keyword evidence="8" id="KW-0067">ATP-binding</keyword>
<evidence type="ECO:0000313" key="13">
    <source>
        <dbReference type="Proteomes" id="UP000811609"/>
    </source>
</evidence>
<keyword evidence="5 9" id="KW-1133">Transmembrane helix</keyword>
<evidence type="ECO:0000313" key="12">
    <source>
        <dbReference type="EMBL" id="KAG6655962.1"/>
    </source>
</evidence>
<keyword evidence="2" id="KW-0418">Kinase</keyword>
<reference evidence="12" key="1">
    <citation type="submission" date="2020-12" db="EMBL/GenBank/DDBJ databases">
        <title>WGS assembly of Carya illinoinensis cv. Pawnee.</title>
        <authorList>
            <person name="Platts A."/>
            <person name="Shu S."/>
            <person name="Wright S."/>
            <person name="Barry K."/>
            <person name="Edger P."/>
            <person name="Pires J.C."/>
            <person name="Schmutz J."/>
        </authorList>
    </citation>
    <scope>NUCLEOTIDE SEQUENCE</scope>
    <source>
        <tissue evidence="12">Leaf</tissue>
    </source>
</reference>
<dbReference type="GO" id="GO:0016020">
    <property type="term" value="C:membrane"/>
    <property type="evidence" value="ECO:0007669"/>
    <property type="project" value="UniProtKB-SubCell"/>
</dbReference>
<evidence type="ECO:0000256" key="1">
    <source>
        <dbReference type="ARBA" id="ARBA00004479"/>
    </source>
</evidence>
<sequence>MAKSYFFLFVVFILHHVRCEHDDCADSFRCGGHGPPSDFLSDSKTATRTAVVFLGFICPAPIHTIKCSSCQFQSSFLSKRLTTDLRNFTYIILIVAFPRGIRRLNISSSPFQFTGVDQYFYDLAFFNCSHSTKGEKHSDWRAVSCHNDPTYSHQVYALRTDKDISLLPTLPCRKMYSVRSIPSPIVYNPDEILYLNWSRPSCRNCELKAGIVGAILGPTLLLLLAFALYRVYSKDKAEKEYRKKIENFLDDYRSYKPTRYLYADLKRITNQFTEKLGEGAYGTVFRGKLSIEIHVAVKILNSSRGNGEEFINEVGIMGRIHHVNVVRLVGFCADGLGSPLC</sequence>
<evidence type="ECO:0000256" key="4">
    <source>
        <dbReference type="ARBA" id="ARBA00022729"/>
    </source>
</evidence>
<feature type="signal peptide" evidence="10">
    <location>
        <begin position="1"/>
        <end position="19"/>
    </location>
</feature>
<dbReference type="EMBL" id="CM031813">
    <property type="protein sequence ID" value="KAG6655962.1"/>
    <property type="molecule type" value="Genomic_DNA"/>
</dbReference>
<evidence type="ECO:0000259" key="11">
    <source>
        <dbReference type="PROSITE" id="PS50011"/>
    </source>
</evidence>
<keyword evidence="2" id="KW-0808">Transferase</keyword>
<dbReference type="InterPro" id="IPR001245">
    <property type="entry name" value="Ser-Thr/Tyr_kinase_cat_dom"/>
</dbReference>
<feature type="transmembrane region" description="Helical" evidence="9">
    <location>
        <begin position="209"/>
        <end position="232"/>
    </location>
</feature>
<evidence type="ECO:0000256" key="6">
    <source>
        <dbReference type="ARBA" id="ARBA00023136"/>
    </source>
</evidence>
<gene>
    <name evidence="12" type="ORF">CIPAW_05G252900</name>
</gene>
<evidence type="ECO:0000256" key="2">
    <source>
        <dbReference type="ARBA" id="ARBA00022527"/>
    </source>
</evidence>